<evidence type="ECO:0000313" key="17">
    <source>
        <dbReference type="Proteomes" id="UP001499978"/>
    </source>
</evidence>
<evidence type="ECO:0000256" key="7">
    <source>
        <dbReference type="ARBA" id="ARBA00022827"/>
    </source>
</evidence>
<dbReference type="InterPro" id="IPR039261">
    <property type="entry name" value="FNR_nucleotide-bd"/>
</dbReference>
<feature type="transmembrane region" description="Helical" evidence="14">
    <location>
        <begin position="228"/>
        <end position="246"/>
    </location>
</feature>
<dbReference type="SUPFAM" id="SSF63380">
    <property type="entry name" value="Riboflavin synthase domain-like"/>
    <property type="match status" value="1"/>
</dbReference>
<keyword evidence="8 14" id="KW-1133">Transmembrane helix</keyword>
<evidence type="ECO:0000256" key="1">
    <source>
        <dbReference type="ARBA" id="ARBA00001974"/>
    </source>
</evidence>
<dbReference type="EMBL" id="BAAARY010000001">
    <property type="protein sequence ID" value="GAA2513110.1"/>
    <property type="molecule type" value="Genomic_DNA"/>
</dbReference>
<evidence type="ECO:0000313" key="16">
    <source>
        <dbReference type="EMBL" id="GAA2513110.1"/>
    </source>
</evidence>
<sequence length="507" mass="56341">MGFHHAPRVGLFGEPPATGQHRVAEAPTSGRHRVGEPNVRPHRPRVPVTSTPRAKRRAPAAPAAPAPSRPVNRAGDRILLVLLFWATLAGSVAVWWLRSDPADLLDPDLRLGALARVTGLVTGQLLLTQVVLASRMAWLENSVGSRDLLRWRHGLGLPLLLVTLAHAAVIVVPRATAQGVDVVAAGKGLIGADDDLRNAFVAAGLLAVIALTAIRVVRRCLPYGVRLLLHRGTYAVLLLGFGHQFAGGADVREGYGYWYWVGLYATALACLVWGRFIAPIWFNLRHRLRVSHVRTESPDTVSIYLTGRRLDRFGQAGQHFRWRFLTGGLWRHARPLSLSAPPDEQWLRITVRVVGRRAARFKSLRAGTRVWAYGPGGDFTPDRRVRDRALLVAVGDGIAPIRALAEKMPPDTVLVYRARDTRDVIFDRELQGLKVQRGLTVRYVTGGRKDREPRYAFSADGLRDLAPRLPERDVYLCGPPKLIRRLVRTLRRLGVPRRQIHVDPFEN</sequence>
<evidence type="ECO:0000256" key="11">
    <source>
        <dbReference type="ARBA" id="ARBA00023014"/>
    </source>
</evidence>
<keyword evidence="17" id="KW-1185">Reference proteome</keyword>
<evidence type="ECO:0000259" key="15">
    <source>
        <dbReference type="PROSITE" id="PS51384"/>
    </source>
</evidence>
<protein>
    <submittedName>
        <fullName evidence="16">Ferredoxin reductase family protein</fullName>
    </submittedName>
</protein>
<feature type="transmembrane region" description="Helical" evidence="14">
    <location>
        <begin position="78"/>
        <end position="97"/>
    </location>
</feature>
<organism evidence="16 17">
    <name type="scientific">Pilimelia columellifera subsp. columellifera</name>
    <dbReference type="NCBI Taxonomy" id="706583"/>
    <lineage>
        <taxon>Bacteria</taxon>
        <taxon>Bacillati</taxon>
        <taxon>Actinomycetota</taxon>
        <taxon>Actinomycetes</taxon>
        <taxon>Micromonosporales</taxon>
        <taxon>Micromonosporaceae</taxon>
        <taxon>Pilimelia</taxon>
    </lineage>
</organism>
<dbReference type="Pfam" id="PF01794">
    <property type="entry name" value="Ferric_reduct"/>
    <property type="match status" value="1"/>
</dbReference>
<evidence type="ECO:0000256" key="2">
    <source>
        <dbReference type="ARBA" id="ARBA00004141"/>
    </source>
</evidence>
<keyword evidence="6" id="KW-0479">Metal-binding</keyword>
<feature type="region of interest" description="Disordered" evidence="13">
    <location>
        <begin position="1"/>
        <end position="69"/>
    </location>
</feature>
<name>A0ABP6A9Q8_9ACTN</name>
<comment type="subcellular location">
    <subcellularLocation>
        <location evidence="2">Membrane</location>
        <topology evidence="2">Multi-pass membrane protein</topology>
    </subcellularLocation>
</comment>
<dbReference type="Gene3D" id="3.40.50.80">
    <property type="entry name" value="Nucleotide-binding domain of ferredoxin-NADP reductase (FNR) module"/>
    <property type="match status" value="1"/>
</dbReference>
<evidence type="ECO:0000256" key="3">
    <source>
        <dbReference type="ARBA" id="ARBA00022630"/>
    </source>
</evidence>
<keyword evidence="11" id="KW-0411">Iron-sulfur</keyword>
<dbReference type="InterPro" id="IPR017938">
    <property type="entry name" value="Riboflavin_synthase-like_b-brl"/>
</dbReference>
<evidence type="ECO:0000256" key="13">
    <source>
        <dbReference type="SAM" id="MobiDB-lite"/>
    </source>
</evidence>
<evidence type="ECO:0000256" key="8">
    <source>
        <dbReference type="ARBA" id="ARBA00022989"/>
    </source>
</evidence>
<dbReference type="InterPro" id="IPR001433">
    <property type="entry name" value="OxRdtase_FAD/NAD-bd"/>
</dbReference>
<feature type="domain" description="FAD-binding FR-type" evidence="15">
    <location>
        <begin position="283"/>
        <end position="382"/>
    </location>
</feature>
<dbReference type="SUPFAM" id="SSF52343">
    <property type="entry name" value="Ferredoxin reductase-like, C-terminal NADP-linked domain"/>
    <property type="match status" value="1"/>
</dbReference>
<reference evidence="17" key="1">
    <citation type="journal article" date="2019" name="Int. J. Syst. Evol. Microbiol.">
        <title>The Global Catalogue of Microorganisms (GCM) 10K type strain sequencing project: providing services to taxonomists for standard genome sequencing and annotation.</title>
        <authorList>
            <consortium name="The Broad Institute Genomics Platform"/>
            <consortium name="The Broad Institute Genome Sequencing Center for Infectious Disease"/>
            <person name="Wu L."/>
            <person name="Ma J."/>
        </authorList>
    </citation>
    <scope>NUCLEOTIDE SEQUENCE [LARGE SCALE GENOMIC DNA]</scope>
    <source>
        <strain evidence="17">JCM 3367</strain>
    </source>
</reference>
<keyword evidence="7" id="KW-0274">FAD</keyword>
<dbReference type="Proteomes" id="UP001499978">
    <property type="component" value="Unassembled WGS sequence"/>
</dbReference>
<dbReference type="InterPro" id="IPR017927">
    <property type="entry name" value="FAD-bd_FR_type"/>
</dbReference>
<proteinExistence type="predicted"/>
<accession>A0ABP6A9Q8</accession>
<comment type="cofactor">
    <cofactor evidence="1">
        <name>FAD</name>
        <dbReference type="ChEBI" id="CHEBI:57692"/>
    </cofactor>
</comment>
<dbReference type="PROSITE" id="PS51384">
    <property type="entry name" value="FAD_FR"/>
    <property type="match status" value="1"/>
</dbReference>
<dbReference type="PANTHER" id="PTHR47354:SF8">
    <property type="entry name" value="1,2-PHENYLACETYL-COA EPOXIDASE, SUBUNIT E"/>
    <property type="match status" value="1"/>
</dbReference>
<evidence type="ECO:0000256" key="14">
    <source>
        <dbReference type="SAM" id="Phobius"/>
    </source>
</evidence>
<evidence type="ECO:0000256" key="9">
    <source>
        <dbReference type="ARBA" id="ARBA00023002"/>
    </source>
</evidence>
<dbReference type="PANTHER" id="PTHR47354">
    <property type="entry name" value="NADH OXIDOREDUCTASE HCR"/>
    <property type="match status" value="1"/>
</dbReference>
<feature type="transmembrane region" description="Helical" evidence="14">
    <location>
        <begin position="196"/>
        <end position="216"/>
    </location>
</feature>
<feature type="transmembrane region" description="Helical" evidence="14">
    <location>
        <begin position="117"/>
        <end position="134"/>
    </location>
</feature>
<keyword evidence="12 14" id="KW-0472">Membrane</keyword>
<feature type="transmembrane region" description="Helical" evidence="14">
    <location>
        <begin position="155"/>
        <end position="176"/>
    </location>
</feature>
<evidence type="ECO:0000256" key="10">
    <source>
        <dbReference type="ARBA" id="ARBA00023004"/>
    </source>
</evidence>
<evidence type="ECO:0000256" key="5">
    <source>
        <dbReference type="ARBA" id="ARBA00022714"/>
    </source>
</evidence>
<keyword evidence="4 14" id="KW-0812">Transmembrane</keyword>
<keyword evidence="3" id="KW-0285">Flavoprotein</keyword>
<dbReference type="Gene3D" id="2.40.30.10">
    <property type="entry name" value="Translation factors"/>
    <property type="match status" value="1"/>
</dbReference>
<keyword evidence="10" id="KW-0408">Iron</keyword>
<keyword evidence="9" id="KW-0560">Oxidoreductase</keyword>
<dbReference type="InterPro" id="IPR013130">
    <property type="entry name" value="Fe3_Rdtase_TM_dom"/>
</dbReference>
<dbReference type="Pfam" id="PF00175">
    <property type="entry name" value="NAD_binding_1"/>
    <property type="match status" value="1"/>
</dbReference>
<evidence type="ECO:0000256" key="6">
    <source>
        <dbReference type="ARBA" id="ARBA00022723"/>
    </source>
</evidence>
<keyword evidence="5" id="KW-0001">2Fe-2S</keyword>
<evidence type="ECO:0000256" key="12">
    <source>
        <dbReference type="ARBA" id="ARBA00023136"/>
    </source>
</evidence>
<feature type="transmembrane region" description="Helical" evidence="14">
    <location>
        <begin position="258"/>
        <end position="284"/>
    </location>
</feature>
<gene>
    <name evidence="16" type="ORF">GCM10010201_05770</name>
</gene>
<evidence type="ECO:0000256" key="4">
    <source>
        <dbReference type="ARBA" id="ARBA00022692"/>
    </source>
</evidence>
<comment type="caution">
    <text evidence="16">The sequence shown here is derived from an EMBL/GenBank/DDBJ whole genome shotgun (WGS) entry which is preliminary data.</text>
</comment>
<dbReference type="InterPro" id="IPR050415">
    <property type="entry name" value="MRET"/>
</dbReference>